<evidence type="ECO:0000313" key="20">
    <source>
        <dbReference type="EMBL" id="TPX59383.1"/>
    </source>
</evidence>
<evidence type="ECO:0000256" key="9">
    <source>
        <dbReference type="ARBA" id="ARBA00022982"/>
    </source>
</evidence>
<evidence type="ECO:0000256" key="5">
    <source>
        <dbReference type="ARBA" id="ARBA00022692"/>
    </source>
</evidence>
<dbReference type="PIRSF" id="PIRSF005229">
    <property type="entry name" value="AOX"/>
    <property type="match status" value="1"/>
</dbReference>
<feature type="binding site" evidence="16">
    <location>
        <position position="303"/>
    </location>
    <ligand>
        <name>Fe cation</name>
        <dbReference type="ChEBI" id="CHEBI:24875"/>
        <label>1</label>
    </ligand>
</feature>
<comment type="subcellular location">
    <subcellularLocation>
        <location evidence="1">Mitochondrion inner membrane</location>
    </subcellularLocation>
</comment>
<comment type="cofactor">
    <cofactor evidence="16 17">
        <name>Fe cation</name>
        <dbReference type="ChEBI" id="CHEBI:24875"/>
    </cofactor>
    <text evidence="16 17">Binds 2 iron ions per subunit.</text>
</comment>
<dbReference type="GO" id="GO:0009916">
    <property type="term" value="F:alternative oxidase activity"/>
    <property type="evidence" value="ECO:0007669"/>
    <property type="project" value="UniProtKB-UniRule"/>
</dbReference>
<evidence type="ECO:0000256" key="6">
    <source>
        <dbReference type="ARBA" id="ARBA00022723"/>
    </source>
</evidence>
<name>A0A507E5N4_9FUNG</name>
<evidence type="ECO:0000256" key="10">
    <source>
        <dbReference type="ARBA" id="ARBA00022989"/>
    </source>
</evidence>
<evidence type="ECO:0000256" key="7">
    <source>
        <dbReference type="ARBA" id="ARBA00022792"/>
    </source>
</evidence>
<evidence type="ECO:0000256" key="2">
    <source>
        <dbReference type="ARBA" id="ARBA00008388"/>
    </source>
</evidence>
<keyword evidence="5 17" id="KW-0812">Transmembrane</keyword>
<dbReference type="Gene3D" id="1.20.1260.140">
    <property type="entry name" value="Alternative oxidase"/>
    <property type="match status" value="1"/>
</dbReference>
<evidence type="ECO:0000256" key="15">
    <source>
        <dbReference type="ARBA" id="ARBA00025285"/>
    </source>
</evidence>
<gene>
    <name evidence="20" type="ORF">PhCBS80983_g02499</name>
</gene>
<evidence type="ECO:0000256" key="11">
    <source>
        <dbReference type="ARBA" id="ARBA00023002"/>
    </source>
</evidence>
<feature type="region of interest" description="Disordered" evidence="18">
    <location>
        <begin position="34"/>
        <end position="74"/>
    </location>
</feature>
<keyword evidence="7" id="KW-0999">Mitochondrion inner membrane</keyword>
<evidence type="ECO:0000256" key="1">
    <source>
        <dbReference type="ARBA" id="ARBA00004273"/>
    </source>
</evidence>
<dbReference type="GO" id="GO:0010230">
    <property type="term" value="P:alternative respiration"/>
    <property type="evidence" value="ECO:0007669"/>
    <property type="project" value="TreeGrafter"/>
</dbReference>
<feature type="compositionally biased region" description="Polar residues" evidence="18">
    <location>
        <begin position="35"/>
        <end position="44"/>
    </location>
</feature>
<dbReference type="PANTHER" id="PTHR31803">
    <property type="entry name" value="ALTERNATIVE OXIDASE"/>
    <property type="match status" value="1"/>
</dbReference>
<dbReference type="FunFam" id="1.20.1260.140:FF:000002">
    <property type="entry name" value="Alternative oxidase"/>
    <property type="match status" value="1"/>
</dbReference>
<feature type="binding site" evidence="16">
    <location>
        <position position="197"/>
    </location>
    <ligand>
        <name>Fe cation</name>
        <dbReference type="ChEBI" id="CHEBI:24875"/>
        <label>2</label>
    </ligand>
</feature>
<keyword evidence="4 17" id="KW-0679">Respiratory chain</keyword>
<dbReference type="GO" id="GO:0046872">
    <property type="term" value="F:metal ion binding"/>
    <property type="evidence" value="ECO:0007669"/>
    <property type="project" value="UniProtKB-UniRule"/>
</dbReference>
<comment type="similarity">
    <text evidence="2 17">Belongs to the alternative oxidase family.</text>
</comment>
<reference evidence="20 21" key="1">
    <citation type="journal article" date="2019" name="Sci. Rep.">
        <title>Comparative genomics of chytrid fungi reveal insights into the obligate biotrophic and pathogenic lifestyle of Synchytrium endobioticum.</title>
        <authorList>
            <person name="van de Vossenberg B.T.L.H."/>
            <person name="Warris S."/>
            <person name="Nguyen H.D.T."/>
            <person name="van Gent-Pelzer M.P.E."/>
            <person name="Joly D.L."/>
            <person name="van de Geest H.C."/>
            <person name="Bonants P.J.M."/>
            <person name="Smith D.S."/>
            <person name="Levesque C.A."/>
            <person name="van der Lee T.A.J."/>
        </authorList>
    </citation>
    <scope>NUCLEOTIDE SEQUENCE [LARGE SCALE GENOMIC DNA]</scope>
    <source>
        <strain evidence="20 21">CBS 809.83</strain>
    </source>
</reference>
<dbReference type="InterPro" id="IPR002680">
    <property type="entry name" value="AOX"/>
</dbReference>
<feature type="binding site" evidence="16">
    <location>
        <position position="200"/>
    </location>
    <ligand>
        <name>Fe cation</name>
        <dbReference type="ChEBI" id="CHEBI:24875"/>
        <label>1</label>
    </ligand>
</feature>
<keyword evidence="10 19" id="KW-1133">Transmembrane helix</keyword>
<keyword evidence="8" id="KW-0809">Transit peptide</keyword>
<evidence type="ECO:0000256" key="12">
    <source>
        <dbReference type="ARBA" id="ARBA00023004"/>
    </source>
</evidence>
<dbReference type="EMBL" id="QEAQ01000026">
    <property type="protein sequence ID" value="TPX59383.1"/>
    <property type="molecule type" value="Genomic_DNA"/>
</dbReference>
<dbReference type="PANTHER" id="PTHR31803:SF3">
    <property type="entry name" value="ALTERNATIVE OXIDASE"/>
    <property type="match status" value="1"/>
</dbReference>
<keyword evidence="9 17" id="KW-0249">Electron transport</keyword>
<keyword evidence="12 16" id="KW-0408">Iron</keyword>
<feature type="transmembrane region" description="Helical" evidence="19">
    <location>
        <begin position="216"/>
        <end position="235"/>
    </location>
</feature>
<keyword evidence="14 17" id="KW-0472">Membrane</keyword>
<keyword evidence="3" id="KW-0813">Transport</keyword>
<sequence>MAAQRFIRPSLRATHVGLLRPSLVNCTLRYAHVPSASTQPSSSPHPKLTPSVVTADGSNQTSSGPHPKLSPDANAEPFRATTIVAPAKKQYIPPRPIYTKDELNGITVTHREIEGLRDRIAYNLVQVMRYGFDTTTNYSEKIGTMSEQQWLTRILFLETVAGVPGMVAGVVRHLRSLRLLRRDNGWIHTLLDEAQNERMHLLSFLKVKQPSIPFRAMVLLGQGVFFNLFFAAYLLSPRTCHRFVGYLEESAVKTYSHTLEDIDGGGKISHWATTPCPDIAREYWQLGDKATLKDLVAAVRADEAEHRDVNHTLATLKPDDPNPF</sequence>
<feature type="binding site" evidence="16">
    <location>
        <position position="197"/>
    </location>
    <ligand>
        <name>Fe cation</name>
        <dbReference type="ChEBI" id="CHEBI:24875"/>
        <label>1</label>
    </ligand>
</feature>
<evidence type="ECO:0000256" key="13">
    <source>
        <dbReference type="ARBA" id="ARBA00023128"/>
    </source>
</evidence>
<feature type="binding site" evidence="16">
    <location>
        <position position="303"/>
    </location>
    <ligand>
        <name>Fe cation</name>
        <dbReference type="ChEBI" id="CHEBI:24875"/>
        <label>2</label>
    </ligand>
</feature>
<feature type="binding site" evidence="16">
    <location>
        <position position="248"/>
    </location>
    <ligand>
        <name>Fe cation</name>
        <dbReference type="ChEBI" id="CHEBI:24875"/>
        <label>2</label>
    </ligand>
</feature>
<evidence type="ECO:0000256" key="19">
    <source>
        <dbReference type="SAM" id="Phobius"/>
    </source>
</evidence>
<dbReference type="Pfam" id="PF01786">
    <property type="entry name" value="AOX"/>
    <property type="match status" value="1"/>
</dbReference>
<protein>
    <recommendedName>
        <fullName evidence="17">Alternative oxidase</fullName>
        <ecNumber evidence="17">1.-.-.-</ecNumber>
    </recommendedName>
</protein>
<evidence type="ECO:0000256" key="14">
    <source>
        <dbReference type="ARBA" id="ARBA00023136"/>
    </source>
</evidence>
<dbReference type="GO" id="GO:0005743">
    <property type="term" value="C:mitochondrial inner membrane"/>
    <property type="evidence" value="ECO:0007669"/>
    <property type="project" value="UniProtKB-SubCell"/>
</dbReference>
<evidence type="ECO:0000256" key="17">
    <source>
        <dbReference type="RuleBase" id="RU003779"/>
    </source>
</evidence>
<dbReference type="CDD" id="cd01053">
    <property type="entry name" value="AOX"/>
    <property type="match status" value="1"/>
</dbReference>
<feature type="binding site" evidence="16">
    <location>
        <position position="306"/>
    </location>
    <ligand>
        <name>Fe cation</name>
        <dbReference type="ChEBI" id="CHEBI:24875"/>
        <label>2</label>
    </ligand>
</feature>
<dbReference type="InterPro" id="IPR038659">
    <property type="entry name" value="AOX_sf"/>
</dbReference>
<evidence type="ECO:0000256" key="3">
    <source>
        <dbReference type="ARBA" id="ARBA00022448"/>
    </source>
</evidence>
<keyword evidence="11 17" id="KW-0560">Oxidoreductase</keyword>
<comment type="caution">
    <text evidence="20">The sequence shown here is derived from an EMBL/GenBank/DDBJ whole genome shotgun (WGS) entry which is preliminary data.</text>
</comment>
<organism evidence="20 21">
    <name type="scientific">Powellomyces hirtus</name>
    <dbReference type="NCBI Taxonomy" id="109895"/>
    <lineage>
        <taxon>Eukaryota</taxon>
        <taxon>Fungi</taxon>
        <taxon>Fungi incertae sedis</taxon>
        <taxon>Chytridiomycota</taxon>
        <taxon>Chytridiomycota incertae sedis</taxon>
        <taxon>Chytridiomycetes</taxon>
        <taxon>Spizellomycetales</taxon>
        <taxon>Powellomycetaceae</taxon>
        <taxon>Powellomyces</taxon>
    </lineage>
</organism>
<feature type="binding site" evidence="16">
    <location>
        <position position="158"/>
    </location>
    <ligand>
        <name>Fe cation</name>
        <dbReference type="ChEBI" id="CHEBI:24875"/>
        <label>1</label>
    </ligand>
</feature>
<evidence type="ECO:0000313" key="21">
    <source>
        <dbReference type="Proteomes" id="UP000318582"/>
    </source>
</evidence>
<dbReference type="AlphaFoldDB" id="A0A507E5N4"/>
<keyword evidence="21" id="KW-1185">Reference proteome</keyword>
<dbReference type="STRING" id="109895.A0A507E5N4"/>
<proteinExistence type="inferred from homology"/>
<evidence type="ECO:0000256" key="4">
    <source>
        <dbReference type="ARBA" id="ARBA00022660"/>
    </source>
</evidence>
<keyword evidence="13" id="KW-0496">Mitochondrion</keyword>
<dbReference type="Proteomes" id="UP000318582">
    <property type="component" value="Unassembled WGS sequence"/>
</dbReference>
<evidence type="ECO:0000256" key="8">
    <source>
        <dbReference type="ARBA" id="ARBA00022946"/>
    </source>
</evidence>
<evidence type="ECO:0000256" key="18">
    <source>
        <dbReference type="SAM" id="MobiDB-lite"/>
    </source>
</evidence>
<comment type="function">
    <text evidence="15">Catalyzes cyanide-resistant oxygen consumption. May increase respiration when the cytochrome respiratory pathway is restricted, or in response to low temperatures.</text>
</comment>
<accession>A0A507E5N4</accession>
<dbReference type="GO" id="GO:0098803">
    <property type="term" value="C:respiratory chain complex"/>
    <property type="evidence" value="ECO:0007669"/>
    <property type="project" value="UniProtKB-UniRule"/>
</dbReference>
<evidence type="ECO:0000256" key="16">
    <source>
        <dbReference type="PIRSR" id="PIRSR005229-1"/>
    </source>
</evidence>
<dbReference type="EC" id="1.-.-.-" evidence="17"/>
<keyword evidence="6 16" id="KW-0479">Metal-binding</keyword>